<keyword evidence="4" id="KW-1185">Reference proteome</keyword>
<gene>
    <name evidence="3" type="ORF">F5544_24940</name>
</gene>
<evidence type="ECO:0000313" key="3">
    <source>
        <dbReference type="EMBL" id="QIS12843.1"/>
    </source>
</evidence>
<evidence type="ECO:0000256" key="2">
    <source>
        <dbReference type="ARBA" id="ARBA00022801"/>
    </source>
</evidence>
<proteinExistence type="predicted"/>
<dbReference type="EMBL" id="CP046172">
    <property type="protein sequence ID" value="QIS12843.1"/>
    <property type="molecule type" value="Genomic_DNA"/>
</dbReference>
<dbReference type="KEGG" id="nah:F5544_24940"/>
<dbReference type="Gene3D" id="3.40.50.1820">
    <property type="entry name" value="alpha/beta hydrolase"/>
    <property type="match status" value="1"/>
</dbReference>
<organism evidence="3 4">
    <name type="scientific">Nocardia arthritidis</name>
    <dbReference type="NCBI Taxonomy" id="228602"/>
    <lineage>
        <taxon>Bacteria</taxon>
        <taxon>Bacillati</taxon>
        <taxon>Actinomycetota</taxon>
        <taxon>Actinomycetes</taxon>
        <taxon>Mycobacteriales</taxon>
        <taxon>Nocardiaceae</taxon>
        <taxon>Nocardia</taxon>
    </lineage>
</organism>
<dbReference type="RefSeq" id="WP_167475467.1">
    <property type="nucleotide sequence ID" value="NZ_CP046172.1"/>
</dbReference>
<dbReference type="AlphaFoldDB" id="A0A6G9YIS2"/>
<reference evidence="3 4" key="1">
    <citation type="journal article" date="2019" name="ACS Chem. Biol.">
        <title>Identification and Mobilization of a Cryptic Antibiotic Biosynthesis Gene Locus from a Human-Pathogenic Nocardia Isolate.</title>
        <authorList>
            <person name="Herisse M."/>
            <person name="Ishida K."/>
            <person name="Porter J.L."/>
            <person name="Howden B."/>
            <person name="Hertweck C."/>
            <person name="Stinear T.P."/>
            <person name="Pidot S.J."/>
        </authorList>
    </citation>
    <scope>NUCLEOTIDE SEQUENCE [LARGE SCALE GENOMIC DNA]</scope>
    <source>
        <strain evidence="3 4">AUSMDU00012717</strain>
    </source>
</reference>
<sequence length="296" mass="30842">MTEDLVTAELTVDGRTRTFSVRPPSDRGAPLVLALHGNMSGAGDRPSAGGAGPLMDQWLGFGALAAESGIAVAYPDGWQQCWADGRGVTAADEAGVDDIAFLRRLIERCAERFGTAPDRTIVAGISNGAFMSHRVALELADQVPVFAAVAGALPAALRDIRPTHAVSAMLINGTADPIQPIEGGFSRNRGPNGELRGRTLSLAESAEHWRTIDRCGGAGTTTTTALSSRHTVDGGVGGSRVTAWTVFGGGHSWPGAPVPAEWAGAPGFATTREFDAAAEILRFARPLLIPARARKL</sequence>
<protein>
    <recommendedName>
        <fullName evidence="5">Esterase</fullName>
    </recommendedName>
</protein>
<evidence type="ECO:0008006" key="5">
    <source>
        <dbReference type="Google" id="ProtNLM"/>
    </source>
</evidence>
<dbReference type="PANTHER" id="PTHR43037">
    <property type="entry name" value="UNNAMED PRODUCT-RELATED"/>
    <property type="match status" value="1"/>
</dbReference>
<keyword evidence="1" id="KW-0732">Signal</keyword>
<evidence type="ECO:0000313" key="4">
    <source>
        <dbReference type="Proteomes" id="UP000503540"/>
    </source>
</evidence>
<evidence type="ECO:0000256" key="1">
    <source>
        <dbReference type="ARBA" id="ARBA00022729"/>
    </source>
</evidence>
<dbReference type="InterPro" id="IPR050955">
    <property type="entry name" value="Plant_Biomass_Hydrol_Est"/>
</dbReference>
<dbReference type="PANTHER" id="PTHR43037:SF5">
    <property type="entry name" value="FERULOYL ESTERASE"/>
    <property type="match status" value="1"/>
</dbReference>
<accession>A0A6G9YIS2</accession>
<dbReference type="SUPFAM" id="SSF53474">
    <property type="entry name" value="alpha/beta-Hydrolases"/>
    <property type="match status" value="1"/>
</dbReference>
<keyword evidence="2" id="KW-0378">Hydrolase</keyword>
<name>A0A6G9YIS2_9NOCA</name>
<dbReference type="Proteomes" id="UP000503540">
    <property type="component" value="Chromosome"/>
</dbReference>
<dbReference type="InterPro" id="IPR029058">
    <property type="entry name" value="AB_hydrolase_fold"/>
</dbReference>
<dbReference type="GO" id="GO:0016787">
    <property type="term" value="F:hydrolase activity"/>
    <property type="evidence" value="ECO:0007669"/>
    <property type="project" value="UniProtKB-KW"/>
</dbReference>